<sequence length="110" mass="11965">MQEAQPPEVLKTAGKVGLSPFCAATYLLRSFWASFLQVHGRVQKRGSEMYPGGAGRKAESLSDSYGIPKRCVVCIEGFVILLPNSPGSLGTSNSTFLASSAVRRWKTQWI</sequence>
<evidence type="ECO:0000313" key="1">
    <source>
        <dbReference type="Ensembl" id="ENSGGOP00000038218.1"/>
    </source>
</evidence>
<proteinExistence type="predicted"/>
<evidence type="ECO:0000313" key="2">
    <source>
        <dbReference type="Proteomes" id="UP000001519"/>
    </source>
</evidence>
<dbReference type="AlphaFoldDB" id="A0A2I2YTJ5"/>
<dbReference type="EMBL" id="CABD030006219">
    <property type="status" value="NOT_ANNOTATED_CDS"/>
    <property type="molecule type" value="Genomic_DNA"/>
</dbReference>
<reference evidence="1" key="4">
    <citation type="submission" date="2025-09" db="UniProtKB">
        <authorList>
            <consortium name="Ensembl"/>
        </authorList>
    </citation>
    <scope>IDENTIFICATION</scope>
</reference>
<dbReference type="Proteomes" id="UP000001519">
    <property type="component" value="Chromosome 1"/>
</dbReference>
<reference evidence="1 2" key="2">
    <citation type="journal article" date="2012" name="Nature">
        <title>Insights into hominid evolution from the gorilla genome sequence.</title>
        <authorList>
            <person name="Scally A."/>
            <person name="Dutheil J.Y."/>
            <person name="Hillier L.W."/>
            <person name="Jordan G.E."/>
            <person name="Goodhead I."/>
            <person name="Herrero J."/>
            <person name="Hobolth A."/>
            <person name="Lappalainen T."/>
            <person name="Mailund T."/>
            <person name="Marques-Bonet T."/>
            <person name="McCarthy S."/>
            <person name="Montgomery S.H."/>
            <person name="Schwalie P.C."/>
            <person name="Tang Y.A."/>
            <person name="Ward M.C."/>
            <person name="Xue Y."/>
            <person name="Yngvadottir B."/>
            <person name="Alkan C."/>
            <person name="Andersen L.N."/>
            <person name="Ayub Q."/>
            <person name="Ball E.V."/>
            <person name="Beal K."/>
            <person name="Bradley B.J."/>
            <person name="Chen Y."/>
            <person name="Clee C.M."/>
            <person name="Fitzgerald S."/>
            <person name="Graves T.A."/>
            <person name="Gu Y."/>
            <person name="Heath P."/>
            <person name="Heger A."/>
            <person name="Karakoc E."/>
            <person name="Kolb-Kokocinski A."/>
            <person name="Laird G.K."/>
            <person name="Lunter G."/>
            <person name="Meader S."/>
            <person name="Mort M."/>
            <person name="Mullikin J.C."/>
            <person name="Munch K."/>
            <person name="O'Connor T.D."/>
            <person name="Phillips A.D."/>
            <person name="Prado-Martinez J."/>
            <person name="Rogers A.S."/>
            <person name="Sajjadian S."/>
            <person name="Schmidt D."/>
            <person name="Shaw K."/>
            <person name="Simpson J.T."/>
            <person name="Stenson P.D."/>
            <person name="Turner D.J."/>
            <person name="Vigilant L."/>
            <person name="Vilella A.J."/>
            <person name="Whitener W."/>
            <person name="Zhu B."/>
            <person name="Cooper D.N."/>
            <person name="de Jong P."/>
            <person name="Dermitzakis E.T."/>
            <person name="Eichler E.E."/>
            <person name="Flicek P."/>
            <person name="Goldman N."/>
            <person name="Mundy N.I."/>
            <person name="Ning Z."/>
            <person name="Odom D.T."/>
            <person name="Ponting C.P."/>
            <person name="Quail M.A."/>
            <person name="Ryder O.A."/>
            <person name="Searle S.M."/>
            <person name="Warren W.C."/>
            <person name="Wilson R.K."/>
            <person name="Schierup M.H."/>
            <person name="Rogers J."/>
            <person name="Tyler-Smith C."/>
            <person name="Durbin R."/>
        </authorList>
    </citation>
    <scope>NUCLEOTIDE SEQUENCE [LARGE SCALE GENOMIC DNA]</scope>
</reference>
<keyword evidence="2" id="KW-1185">Reference proteome</keyword>
<dbReference type="InParanoid" id="A0A2I2YTJ5"/>
<reference evidence="1" key="3">
    <citation type="submission" date="2025-08" db="UniProtKB">
        <authorList>
            <consortium name="Ensembl"/>
        </authorList>
    </citation>
    <scope>IDENTIFICATION</scope>
</reference>
<organism evidence="1 2">
    <name type="scientific">Gorilla gorilla gorilla</name>
    <name type="common">Western lowland gorilla</name>
    <dbReference type="NCBI Taxonomy" id="9595"/>
    <lineage>
        <taxon>Eukaryota</taxon>
        <taxon>Metazoa</taxon>
        <taxon>Chordata</taxon>
        <taxon>Craniata</taxon>
        <taxon>Vertebrata</taxon>
        <taxon>Euteleostomi</taxon>
        <taxon>Mammalia</taxon>
        <taxon>Eutheria</taxon>
        <taxon>Euarchontoglires</taxon>
        <taxon>Primates</taxon>
        <taxon>Haplorrhini</taxon>
        <taxon>Catarrhini</taxon>
        <taxon>Hominidae</taxon>
        <taxon>Gorilla</taxon>
    </lineage>
</organism>
<dbReference type="GeneTree" id="ENSGT00860000136151"/>
<reference evidence="2" key="1">
    <citation type="submission" date="2011-05" db="EMBL/GenBank/DDBJ databases">
        <title>Insights into the evolution of the great apes provided by the gorilla genome.</title>
        <authorList>
            <person name="Scally A."/>
        </authorList>
    </citation>
    <scope>NUCLEOTIDE SEQUENCE [LARGE SCALE GENOMIC DNA]</scope>
</reference>
<accession>A0A2I2YTJ5</accession>
<dbReference type="Bgee" id="ENSGGOG00000040707">
    <property type="expression patterns" value="Expressed in heart and 6 other cell types or tissues"/>
</dbReference>
<name>A0A2I2YTJ5_GORGO</name>
<dbReference type="OMA" id="RWKAQWI"/>
<protein>
    <submittedName>
        <fullName evidence="1">Uncharacterized protein</fullName>
    </submittedName>
</protein>
<dbReference type="Ensembl" id="ENSGGOT00000053251.1">
    <property type="protein sequence ID" value="ENSGGOP00000038218.1"/>
    <property type="gene ID" value="ENSGGOG00000040707.1"/>
</dbReference>